<sequence length="311" mass="34173">PYIHKEVRVPFVTEHDVGAMTLQSAIGSLCLLWLPAAALVVKDGEDKSAAVPRIDTYVINMDKRPDRCRCMQSQLLGAPQPVYRQRAVGADSCPLVTKMHGLEKLHGKKKRYAEQSLFCNNYQIWEKASKSDADFVVILEDDALLLPGFWPKLYEFVQGCESFDYAIANPVTFNPKTKKYSSDFWNKNGEPAKGCSASAYQPIKKGLAHWHTTTMTVIRKTFLPTLIEKAHAEGWGATDDWWQVVLTPEFNAYGWDANVTVQASVGEKSKISSALSGAGCGADVGSSDIGVGLVSAFKRSGPQPARLECPA</sequence>
<comment type="caution">
    <text evidence="3">The sequence shown here is derived from an EMBL/GenBank/DDBJ whole genome shotgun (WGS) entry which is preliminary data.</text>
</comment>
<gene>
    <name evidence="3" type="ORF">PCOR1329_LOCUS42259</name>
</gene>
<dbReference type="SUPFAM" id="SSF53448">
    <property type="entry name" value="Nucleotide-diphospho-sugar transferases"/>
    <property type="match status" value="1"/>
</dbReference>
<accession>A0ABN9TUR3</accession>
<comment type="similarity">
    <text evidence="1">Belongs to the glycosyltransferase 25 family.</text>
</comment>
<evidence type="ECO:0000313" key="4">
    <source>
        <dbReference type="Proteomes" id="UP001189429"/>
    </source>
</evidence>
<dbReference type="EMBL" id="CAUYUJ010015075">
    <property type="protein sequence ID" value="CAK0849619.1"/>
    <property type="molecule type" value="Genomic_DNA"/>
</dbReference>
<proteinExistence type="inferred from homology"/>
<name>A0ABN9TUR3_9DINO</name>
<keyword evidence="4" id="KW-1185">Reference proteome</keyword>
<protein>
    <recommendedName>
        <fullName evidence="2">Glycosyl transferase family 25 domain-containing protein</fullName>
    </recommendedName>
</protein>
<feature type="non-terminal residue" evidence="3">
    <location>
        <position position="1"/>
    </location>
</feature>
<dbReference type="Pfam" id="PF01755">
    <property type="entry name" value="Glyco_transf_25"/>
    <property type="match status" value="1"/>
</dbReference>
<evidence type="ECO:0000259" key="2">
    <source>
        <dbReference type="Pfam" id="PF01755"/>
    </source>
</evidence>
<dbReference type="InterPro" id="IPR002654">
    <property type="entry name" value="Glyco_trans_25"/>
</dbReference>
<feature type="domain" description="Glycosyl transferase family 25" evidence="2">
    <location>
        <begin position="55"/>
        <end position="165"/>
    </location>
</feature>
<organism evidence="3 4">
    <name type="scientific">Prorocentrum cordatum</name>
    <dbReference type="NCBI Taxonomy" id="2364126"/>
    <lineage>
        <taxon>Eukaryota</taxon>
        <taxon>Sar</taxon>
        <taxon>Alveolata</taxon>
        <taxon>Dinophyceae</taxon>
        <taxon>Prorocentrales</taxon>
        <taxon>Prorocentraceae</taxon>
        <taxon>Prorocentrum</taxon>
    </lineage>
</organism>
<evidence type="ECO:0000313" key="3">
    <source>
        <dbReference type="EMBL" id="CAK0849619.1"/>
    </source>
</evidence>
<evidence type="ECO:0000256" key="1">
    <source>
        <dbReference type="ARBA" id="ARBA00006721"/>
    </source>
</evidence>
<reference evidence="3" key="1">
    <citation type="submission" date="2023-10" db="EMBL/GenBank/DDBJ databases">
        <authorList>
            <person name="Chen Y."/>
            <person name="Shah S."/>
            <person name="Dougan E. K."/>
            <person name="Thang M."/>
            <person name="Chan C."/>
        </authorList>
    </citation>
    <scope>NUCLEOTIDE SEQUENCE [LARGE SCALE GENOMIC DNA]</scope>
</reference>
<dbReference type="Proteomes" id="UP001189429">
    <property type="component" value="Unassembled WGS sequence"/>
</dbReference>
<dbReference type="InterPro" id="IPR029044">
    <property type="entry name" value="Nucleotide-diphossugar_trans"/>
</dbReference>